<dbReference type="Proteomes" id="UP001054837">
    <property type="component" value="Unassembled WGS sequence"/>
</dbReference>
<comment type="caution">
    <text evidence="2">The sequence shown here is derived from an EMBL/GenBank/DDBJ whole genome shotgun (WGS) entry which is preliminary data.</text>
</comment>
<keyword evidence="3" id="KW-1185">Reference proteome</keyword>
<organism evidence="2 3">
    <name type="scientific">Caerostris darwini</name>
    <dbReference type="NCBI Taxonomy" id="1538125"/>
    <lineage>
        <taxon>Eukaryota</taxon>
        <taxon>Metazoa</taxon>
        <taxon>Ecdysozoa</taxon>
        <taxon>Arthropoda</taxon>
        <taxon>Chelicerata</taxon>
        <taxon>Arachnida</taxon>
        <taxon>Araneae</taxon>
        <taxon>Araneomorphae</taxon>
        <taxon>Entelegynae</taxon>
        <taxon>Araneoidea</taxon>
        <taxon>Araneidae</taxon>
        <taxon>Caerostris</taxon>
    </lineage>
</organism>
<gene>
    <name evidence="2" type="ORF">CDAR_380671</name>
</gene>
<dbReference type="EMBL" id="BPLQ01004864">
    <property type="protein sequence ID" value="GIY11095.1"/>
    <property type="molecule type" value="Genomic_DNA"/>
</dbReference>
<reference evidence="2 3" key="1">
    <citation type="submission" date="2021-06" db="EMBL/GenBank/DDBJ databases">
        <title>Caerostris darwini draft genome.</title>
        <authorList>
            <person name="Kono N."/>
            <person name="Arakawa K."/>
        </authorList>
    </citation>
    <scope>NUCLEOTIDE SEQUENCE [LARGE SCALE GENOMIC DNA]</scope>
</reference>
<protein>
    <submittedName>
        <fullName evidence="2">Uncharacterized protein</fullName>
    </submittedName>
</protein>
<feature type="region of interest" description="Disordered" evidence="1">
    <location>
        <begin position="56"/>
        <end position="77"/>
    </location>
</feature>
<accession>A0AAV4QPJ4</accession>
<evidence type="ECO:0000256" key="1">
    <source>
        <dbReference type="SAM" id="MobiDB-lite"/>
    </source>
</evidence>
<evidence type="ECO:0000313" key="2">
    <source>
        <dbReference type="EMBL" id="GIY11095.1"/>
    </source>
</evidence>
<sequence length="95" mass="10728">MHVIPFQLTRIKKTSSHHQRSSSPLSIPYKVPVDLPFHHPYSPPYFFQNSSLGFRTTQTMPPKGASSIPGPDHHGVGAPWQAVRRMVKKPVRFDA</sequence>
<name>A0AAV4QPJ4_9ARAC</name>
<dbReference type="AlphaFoldDB" id="A0AAV4QPJ4"/>
<proteinExistence type="predicted"/>
<evidence type="ECO:0000313" key="3">
    <source>
        <dbReference type="Proteomes" id="UP001054837"/>
    </source>
</evidence>